<dbReference type="AlphaFoldDB" id="A0A6G0ZP01"/>
<gene>
    <name evidence="1" type="ORF">FWK35_00002466</name>
</gene>
<dbReference type="Proteomes" id="UP000478052">
    <property type="component" value="Unassembled WGS sequence"/>
</dbReference>
<proteinExistence type="predicted"/>
<sequence length="114" mass="13075">MAPISCNLRAVSRPEKSTRQRKQNFRGSFVVRLDGVQSQFRLATHARRLTPSFHTHTHTHTRRSVSESCCSSIVRSISNDDGYNYVVVEWLRNRIESHTHGCAIVVREARRNVG</sequence>
<keyword evidence="2" id="KW-1185">Reference proteome</keyword>
<evidence type="ECO:0000313" key="2">
    <source>
        <dbReference type="Proteomes" id="UP000478052"/>
    </source>
</evidence>
<reference evidence="1 2" key="1">
    <citation type="submission" date="2019-08" db="EMBL/GenBank/DDBJ databases">
        <title>Whole genome of Aphis craccivora.</title>
        <authorList>
            <person name="Voronova N.V."/>
            <person name="Shulinski R.S."/>
            <person name="Bandarenka Y.V."/>
            <person name="Zhorov D.G."/>
            <person name="Warner D."/>
        </authorList>
    </citation>
    <scope>NUCLEOTIDE SEQUENCE [LARGE SCALE GENOMIC DNA]</scope>
    <source>
        <strain evidence="1">180601</strain>
        <tissue evidence="1">Whole Body</tissue>
    </source>
</reference>
<name>A0A6G0ZP01_APHCR</name>
<organism evidence="1 2">
    <name type="scientific">Aphis craccivora</name>
    <name type="common">Cowpea aphid</name>
    <dbReference type="NCBI Taxonomy" id="307492"/>
    <lineage>
        <taxon>Eukaryota</taxon>
        <taxon>Metazoa</taxon>
        <taxon>Ecdysozoa</taxon>
        <taxon>Arthropoda</taxon>
        <taxon>Hexapoda</taxon>
        <taxon>Insecta</taxon>
        <taxon>Pterygota</taxon>
        <taxon>Neoptera</taxon>
        <taxon>Paraneoptera</taxon>
        <taxon>Hemiptera</taxon>
        <taxon>Sternorrhyncha</taxon>
        <taxon>Aphidomorpha</taxon>
        <taxon>Aphidoidea</taxon>
        <taxon>Aphididae</taxon>
        <taxon>Aphidini</taxon>
        <taxon>Aphis</taxon>
        <taxon>Aphis</taxon>
    </lineage>
</organism>
<protein>
    <submittedName>
        <fullName evidence="1">Uncharacterized protein</fullName>
    </submittedName>
</protein>
<comment type="caution">
    <text evidence="1">The sequence shown here is derived from an EMBL/GenBank/DDBJ whole genome shotgun (WGS) entry which is preliminary data.</text>
</comment>
<evidence type="ECO:0000313" key="1">
    <source>
        <dbReference type="EMBL" id="KAF0773250.1"/>
    </source>
</evidence>
<accession>A0A6G0ZP01</accession>
<dbReference type="EMBL" id="VUJU01000082">
    <property type="protein sequence ID" value="KAF0773250.1"/>
    <property type="molecule type" value="Genomic_DNA"/>
</dbReference>